<keyword evidence="4" id="KW-1185">Reference proteome</keyword>
<proteinExistence type="predicted"/>
<keyword evidence="1" id="KW-0472">Membrane</keyword>
<evidence type="ECO:0000256" key="1">
    <source>
        <dbReference type="SAM" id="Phobius"/>
    </source>
</evidence>
<gene>
    <name evidence="3" type="ORF">MSPICULIGERA_LOCUS23726</name>
    <name evidence="2" type="ORF">MSPICULIGERA_LOCUS6017</name>
</gene>
<feature type="transmembrane region" description="Helical" evidence="1">
    <location>
        <begin position="130"/>
        <end position="150"/>
    </location>
</feature>
<feature type="transmembrane region" description="Helical" evidence="1">
    <location>
        <begin position="98"/>
        <end position="118"/>
    </location>
</feature>
<evidence type="ECO:0000313" key="4">
    <source>
        <dbReference type="Proteomes" id="UP001177023"/>
    </source>
</evidence>
<accession>A0AA36DDF6</accession>
<feature type="transmembrane region" description="Helical" evidence="1">
    <location>
        <begin position="59"/>
        <end position="78"/>
    </location>
</feature>
<name>A0AA36DDF6_9BILA</name>
<feature type="non-terminal residue" evidence="3">
    <location>
        <position position="151"/>
    </location>
</feature>
<dbReference type="Proteomes" id="UP001177023">
    <property type="component" value="Unassembled WGS sequence"/>
</dbReference>
<comment type="caution">
    <text evidence="3">The sequence shown here is derived from an EMBL/GenBank/DDBJ whole genome shotgun (WGS) entry which is preliminary data.</text>
</comment>
<evidence type="ECO:0000313" key="2">
    <source>
        <dbReference type="EMBL" id="CAJ0567465.1"/>
    </source>
</evidence>
<dbReference type="EMBL" id="CATQJA010001493">
    <property type="protein sequence ID" value="CAJ0567465.1"/>
    <property type="molecule type" value="Genomic_DNA"/>
</dbReference>
<organism evidence="3 4">
    <name type="scientific">Mesorhabditis spiculigera</name>
    <dbReference type="NCBI Taxonomy" id="96644"/>
    <lineage>
        <taxon>Eukaryota</taxon>
        <taxon>Metazoa</taxon>
        <taxon>Ecdysozoa</taxon>
        <taxon>Nematoda</taxon>
        <taxon>Chromadorea</taxon>
        <taxon>Rhabditida</taxon>
        <taxon>Rhabditina</taxon>
        <taxon>Rhabditomorpha</taxon>
        <taxon>Rhabditoidea</taxon>
        <taxon>Rhabditidae</taxon>
        <taxon>Mesorhabditinae</taxon>
        <taxon>Mesorhabditis</taxon>
    </lineage>
</organism>
<dbReference type="PROSITE" id="PS51257">
    <property type="entry name" value="PROKAR_LIPOPROTEIN"/>
    <property type="match status" value="1"/>
</dbReference>
<dbReference type="EMBL" id="CATQJA010002706">
    <property type="protein sequence ID" value="CAJ0585714.1"/>
    <property type="molecule type" value="Genomic_DNA"/>
</dbReference>
<protein>
    <submittedName>
        <fullName evidence="3">Uncharacterized protein</fullName>
    </submittedName>
</protein>
<keyword evidence="1" id="KW-0812">Transmembrane</keyword>
<keyword evidence="1" id="KW-1133">Transmembrane helix</keyword>
<evidence type="ECO:0000313" key="3">
    <source>
        <dbReference type="EMBL" id="CAJ0585714.1"/>
    </source>
</evidence>
<dbReference type="AlphaFoldDB" id="A0AA36DDF6"/>
<reference evidence="3" key="1">
    <citation type="submission" date="2023-06" db="EMBL/GenBank/DDBJ databases">
        <authorList>
            <person name="Delattre M."/>
        </authorList>
    </citation>
    <scope>NUCLEOTIDE SEQUENCE</scope>
    <source>
        <strain evidence="3">AF72</strain>
    </source>
</reference>
<sequence length="151" mass="17124">MYRTKPLLAPPRPKLPLVLYVISIVLSCLLFYWSGLYCRWNSCTDRVSEAWKSKQYAQYFPACVAPLIGLFSVFWLLTSLVYPNTPCHQTYNCMEMPTSVFCSLLAGVSAVIEIHYSIEYAEPSWSERWSWITADAIALGGVHAVLAFALQ</sequence>
<feature type="transmembrane region" description="Helical" evidence="1">
    <location>
        <begin position="17"/>
        <end position="38"/>
    </location>
</feature>